<comment type="subunit">
    <text evidence="4">Homohexamer; trimer of dimers.</text>
</comment>
<gene>
    <name evidence="4" type="primary">moaC</name>
    <name evidence="6" type="ordered locus">Metev_1784</name>
</gene>
<evidence type="ECO:0000256" key="4">
    <source>
        <dbReference type="HAMAP-Rule" id="MF_01224"/>
    </source>
</evidence>
<organism evidence="6 7">
    <name type="scientific">Methanohalobium evestigatum (strain ATCC BAA-1072 / DSM 3721 / NBRC 107634 / OCM 161 / Z-7303)</name>
    <dbReference type="NCBI Taxonomy" id="644295"/>
    <lineage>
        <taxon>Archaea</taxon>
        <taxon>Methanobacteriati</taxon>
        <taxon>Methanobacteriota</taxon>
        <taxon>Stenosarchaea group</taxon>
        <taxon>Methanomicrobia</taxon>
        <taxon>Methanosarcinales</taxon>
        <taxon>Methanosarcinaceae</taxon>
        <taxon>Methanohalobium</taxon>
    </lineage>
</organism>
<comment type="similarity">
    <text evidence="4">Belongs to the MoaC family.</text>
</comment>
<protein>
    <recommendedName>
        <fullName evidence="4">Probable cyclic pyranopterin monophosphate synthase</fullName>
        <ecNumber evidence="4">4.6.1.17</ecNumber>
    </recommendedName>
    <alternativeName>
        <fullName evidence="4">Molybdenum cofactor biosynthesis protein C</fullName>
    </alternativeName>
</protein>
<dbReference type="PANTHER" id="PTHR22960">
    <property type="entry name" value="MOLYBDOPTERIN COFACTOR SYNTHESIS PROTEIN A"/>
    <property type="match status" value="1"/>
</dbReference>
<evidence type="ECO:0000313" key="7">
    <source>
        <dbReference type="Proteomes" id="UP000000391"/>
    </source>
</evidence>
<dbReference type="InterPro" id="IPR050105">
    <property type="entry name" value="MoCo_biosynth_MoaA/MoaC"/>
</dbReference>
<feature type="binding site" evidence="4">
    <location>
        <begin position="111"/>
        <end position="112"/>
    </location>
    <ligand>
        <name>substrate</name>
    </ligand>
</feature>
<accession>D7EBA3</accession>
<evidence type="ECO:0000313" key="6">
    <source>
        <dbReference type="EMBL" id="ADI74620.1"/>
    </source>
</evidence>
<dbReference type="RefSeq" id="WP_013195185.1">
    <property type="nucleotide sequence ID" value="NC_014253.1"/>
</dbReference>
<dbReference type="KEGG" id="mev:Metev_1784"/>
<keyword evidence="3 4" id="KW-0456">Lyase</keyword>
<dbReference type="InterPro" id="IPR036522">
    <property type="entry name" value="MoaC_sf"/>
</dbReference>
<evidence type="ECO:0000259" key="5">
    <source>
        <dbReference type="Pfam" id="PF01967"/>
    </source>
</evidence>
<name>D7EBA3_METEZ</name>
<dbReference type="UniPathway" id="UPA00344"/>
<dbReference type="Pfam" id="PF01967">
    <property type="entry name" value="MoaC"/>
    <property type="match status" value="1"/>
</dbReference>
<dbReference type="Gene3D" id="3.30.70.640">
    <property type="entry name" value="Molybdopterin cofactor biosynthesis C (MoaC) domain"/>
    <property type="match status" value="1"/>
</dbReference>
<dbReference type="GeneID" id="9347437"/>
<dbReference type="NCBIfam" id="NF008999">
    <property type="entry name" value="PRK12343.1"/>
    <property type="match status" value="1"/>
</dbReference>
<dbReference type="GO" id="GO:0061799">
    <property type="term" value="F:cyclic pyranopterin monophosphate synthase activity"/>
    <property type="evidence" value="ECO:0007669"/>
    <property type="project" value="UniProtKB-UniRule"/>
</dbReference>
<evidence type="ECO:0000256" key="1">
    <source>
        <dbReference type="ARBA" id="ARBA00005046"/>
    </source>
</evidence>
<dbReference type="NCBIfam" id="TIGR00581">
    <property type="entry name" value="moaC"/>
    <property type="match status" value="1"/>
</dbReference>
<dbReference type="STRING" id="644295.Metev_1784"/>
<comment type="catalytic activity">
    <reaction evidence="4">
        <text>(8S)-3',8-cyclo-7,8-dihydroguanosine 5'-triphosphate = cyclic pyranopterin phosphate + diphosphate</text>
        <dbReference type="Rhea" id="RHEA:49580"/>
        <dbReference type="ChEBI" id="CHEBI:33019"/>
        <dbReference type="ChEBI" id="CHEBI:59648"/>
        <dbReference type="ChEBI" id="CHEBI:131766"/>
        <dbReference type="EC" id="4.6.1.17"/>
    </reaction>
</comment>
<reference evidence="6 7" key="1">
    <citation type="submission" date="2010-06" db="EMBL/GenBank/DDBJ databases">
        <title>Complete sequence chromosome of Methanohalobium evestigatum Z-7303.</title>
        <authorList>
            <consortium name="US DOE Joint Genome Institute"/>
            <person name="Lucas S."/>
            <person name="Copeland A."/>
            <person name="Lapidus A."/>
            <person name="Cheng J.-F."/>
            <person name="Bruce D."/>
            <person name="Goodwin L."/>
            <person name="Pitluck S."/>
            <person name="Saunders E."/>
            <person name="Detter J.C."/>
            <person name="Han C."/>
            <person name="Tapia R."/>
            <person name="Land M."/>
            <person name="Hauser L."/>
            <person name="Kyrpides N."/>
            <person name="Mikhailova N."/>
            <person name="Sieprawska-Lupa M."/>
            <person name="Whitman W.B."/>
            <person name="Anderson I."/>
            <person name="Woyke T."/>
        </authorList>
    </citation>
    <scope>NUCLEOTIDE SEQUENCE [LARGE SCALE GENOMIC DNA]</scope>
    <source>
        <strain evidence="7">ATCC BAA-1072 / DSM 3721 / NBRC 107634 / OCM 161 / Z-7303</strain>
    </source>
</reference>
<dbReference type="OrthoDB" id="10067at2157"/>
<comment type="function">
    <text evidence="4">Catalyzes the conversion of (8S)-3',8-cyclo-7,8-dihydroguanosine 5'-triphosphate to cyclic pyranopterin monophosphate (cPMP).</text>
</comment>
<dbReference type="Proteomes" id="UP000000391">
    <property type="component" value="Chromosome"/>
</dbReference>
<dbReference type="EMBL" id="CP002069">
    <property type="protein sequence ID" value="ADI74620.1"/>
    <property type="molecule type" value="Genomic_DNA"/>
</dbReference>
<dbReference type="EC" id="4.6.1.17" evidence="4"/>
<feature type="domain" description="Molybdopterin cofactor biosynthesis C (MoaC)" evidence="5">
    <location>
        <begin position="15"/>
        <end position="154"/>
    </location>
</feature>
<feature type="active site" evidence="4">
    <location>
        <position position="126"/>
    </location>
</feature>
<dbReference type="InterPro" id="IPR023045">
    <property type="entry name" value="MoaC"/>
</dbReference>
<dbReference type="AlphaFoldDB" id="D7EBA3"/>
<dbReference type="CDD" id="cd01419">
    <property type="entry name" value="MoaC_A"/>
    <property type="match status" value="1"/>
</dbReference>
<dbReference type="InterPro" id="IPR002820">
    <property type="entry name" value="Mopterin_CF_biosynth-C_dom"/>
</dbReference>
<evidence type="ECO:0000256" key="2">
    <source>
        <dbReference type="ARBA" id="ARBA00023150"/>
    </source>
</evidence>
<keyword evidence="7" id="KW-1185">Reference proteome</keyword>
<dbReference type="HAMAP" id="MF_01224_A">
    <property type="entry name" value="MoaC_A"/>
    <property type="match status" value="1"/>
</dbReference>
<dbReference type="GO" id="GO:0006777">
    <property type="term" value="P:Mo-molybdopterin cofactor biosynthetic process"/>
    <property type="evidence" value="ECO:0007669"/>
    <property type="project" value="UniProtKB-UniRule"/>
</dbReference>
<evidence type="ECO:0000256" key="3">
    <source>
        <dbReference type="ARBA" id="ARBA00023239"/>
    </source>
</evidence>
<keyword evidence="2 4" id="KW-0501">Molybdenum cofactor biosynthesis</keyword>
<feature type="binding site" evidence="4">
    <location>
        <begin position="75"/>
        <end position="77"/>
    </location>
    <ligand>
        <name>substrate</name>
    </ligand>
</feature>
<dbReference type="InterPro" id="IPR023047">
    <property type="entry name" value="Mo_CF_biosynth-C_arc"/>
</dbReference>
<proteinExistence type="inferred from homology"/>
<dbReference type="HOGENOM" id="CLU_074693_1_2_2"/>
<dbReference type="SUPFAM" id="SSF55040">
    <property type="entry name" value="Molybdenum cofactor biosynthesis protein C, MoaC"/>
    <property type="match status" value="1"/>
</dbReference>
<comment type="pathway">
    <text evidence="1 4">Cofactor biosynthesis; molybdopterin biosynthesis.</text>
</comment>
<sequence length="158" mass="17127">MAKEFTHTVDDRVQMVDTSKKDSVSRQAVASGKIILTEDTINNIQSSSIEKGNVLATARVAAIMAAKKTSDTIPMCHPIPITGIDTNFDINNNYITASVKVKSVGKTGVEMEALNGVSTALLTIWDMVKSAEKDETGNYPHTKIQDIEVVEKTKSESI</sequence>